<feature type="transmembrane region" description="Helical" evidence="1">
    <location>
        <begin position="21"/>
        <end position="37"/>
    </location>
</feature>
<sequence length="220" mass="24490">MKGLIRNNFYSMEDSLKLTSAINIMMAIGVSVLGIFNSFARSWIAIVILLQMGSYAVQVASTLQKDVSSQWNKFEITMPVRRKDVVKAKYICFILNGVLGIAAALLTVIISQLLQIDINVEKVFLGITFGIVITFALPALMYPLLLIFGVDKTEMVLSISVILISILFVGSSVIFNYIMPDLSVYSNLVFRCSIIVISIILFIISYMFSVISYKKKNSNV</sequence>
<dbReference type="Pfam" id="PF13346">
    <property type="entry name" value="ABC2_membrane_5"/>
    <property type="match status" value="1"/>
</dbReference>
<feature type="transmembrane region" description="Helical" evidence="1">
    <location>
        <begin position="43"/>
        <end position="63"/>
    </location>
</feature>
<accession>A0A3R5ZPZ8</accession>
<dbReference type="InterPro" id="IPR025699">
    <property type="entry name" value="ABC2_memb-like"/>
</dbReference>
<feature type="transmembrane region" description="Helical" evidence="1">
    <location>
        <begin position="184"/>
        <end position="208"/>
    </location>
</feature>
<dbReference type="EMBL" id="QRUN01000026">
    <property type="protein sequence ID" value="RGR66134.1"/>
    <property type="molecule type" value="Genomic_DNA"/>
</dbReference>
<proteinExistence type="predicted"/>
<organism evidence="2 3">
    <name type="scientific">Roseburia inulinivorans</name>
    <dbReference type="NCBI Taxonomy" id="360807"/>
    <lineage>
        <taxon>Bacteria</taxon>
        <taxon>Bacillati</taxon>
        <taxon>Bacillota</taxon>
        <taxon>Clostridia</taxon>
        <taxon>Lachnospirales</taxon>
        <taxon>Lachnospiraceae</taxon>
        <taxon>Roseburia</taxon>
    </lineage>
</organism>
<dbReference type="Proteomes" id="UP000285820">
    <property type="component" value="Unassembled WGS sequence"/>
</dbReference>
<evidence type="ECO:0000313" key="2">
    <source>
        <dbReference type="EMBL" id="RGR66134.1"/>
    </source>
</evidence>
<dbReference type="RefSeq" id="WP_118127015.1">
    <property type="nucleotide sequence ID" value="NZ_QRUN01000026.1"/>
</dbReference>
<feature type="transmembrane region" description="Helical" evidence="1">
    <location>
        <begin position="90"/>
        <end position="111"/>
    </location>
</feature>
<keyword evidence="1" id="KW-0812">Transmembrane</keyword>
<evidence type="ECO:0000313" key="3">
    <source>
        <dbReference type="Proteomes" id="UP000285820"/>
    </source>
</evidence>
<keyword evidence="1" id="KW-1133">Transmembrane helix</keyword>
<comment type="caution">
    <text evidence="2">The sequence shown here is derived from an EMBL/GenBank/DDBJ whole genome shotgun (WGS) entry which is preliminary data.</text>
</comment>
<dbReference type="AlphaFoldDB" id="A0A3R5ZPZ8"/>
<feature type="transmembrane region" description="Helical" evidence="1">
    <location>
        <begin position="155"/>
        <end position="178"/>
    </location>
</feature>
<evidence type="ECO:0000256" key="1">
    <source>
        <dbReference type="SAM" id="Phobius"/>
    </source>
</evidence>
<protein>
    <submittedName>
        <fullName evidence="2">ABC-2 transporter permease</fullName>
    </submittedName>
</protein>
<name>A0A3R5ZPZ8_9FIRM</name>
<keyword evidence="1" id="KW-0472">Membrane</keyword>
<reference evidence="2 3" key="1">
    <citation type="submission" date="2018-08" db="EMBL/GenBank/DDBJ databases">
        <title>A genome reference for cultivated species of the human gut microbiota.</title>
        <authorList>
            <person name="Zou Y."/>
            <person name="Xue W."/>
            <person name="Luo G."/>
        </authorList>
    </citation>
    <scope>NUCLEOTIDE SEQUENCE [LARGE SCALE GENOMIC DNA]</scope>
    <source>
        <strain evidence="2 3">AF24-4</strain>
    </source>
</reference>
<feature type="transmembrane region" description="Helical" evidence="1">
    <location>
        <begin position="123"/>
        <end position="148"/>
    </location>
</feature>
<gene>
    <name evidence="2" type="ORF">DWY29_13705</name>
</gene>